<gene>
    <name evidence="11" type="ORF">SAMN04488138_1227</name>
</gene>
<keyword evidence="12" id="KW-1185">Reference proteome</keyword>
<dbReference type="OrthoDB" id="9805698at2"/>
<keyword evidence="2 8" id="KW-0808">Transferase</keyword>
<dbReference type="STRING" id="576117.SAMN04488138_1227"/>
<dbReference type="InterPro" id="IPR043519">
    <property type="entry name" value="NT_sf"/>
</dbReference>
<evidence type="ECO:0000256" key="8">
    <source>
        <dbReference type="RuleBase" id="RU003953"/>
    </source>
</evidence>
<feature type="domain" description="Poly A polymerase head" evidence="9">
    <location>
        <begin position="27"/>
        <end position="149"/>
    </location>
</feature>
<dbReference type="SUPFAM" id="SSF81301">
    <property type="entry name" value="Nucleotidyltransferase"/>
    <property type="match status" value="1"/>
</dbReference>
<dbReference type="PANTHER" id="PTHR46173:SF1">
    <property type="entry name" value="CCA TRNA NUCLEOTIDYLTRANSFERASE 1, MITOCHONDRIAL"/>
    <property type="match status" value="1"/>
</dbReference>
<evidence type="ECO:0000256" key="3">
    <source>
        <dbReference type="ARBA" id="ARBA00022694"/>
    </source>
</evidence>
<dbReference type="CDD" id="cd05398">
    <property type="entry name" value="NT_ClassII-CCAase"/>
    <property type="match status" value="1"/>
</dbReference>
<dbReference type="GO" id="GO:0016779">
    <property type="term" value="F:nucleotidyltransferase activity"/>
    <property type="evidence" value="ECO:0007669"/>
    <property type="project" value="UniProtKB-KW"/>
</dbReference>
<evidence type="ECO:0000256" key="1">
    <source>
        <dbReference type="ARBA" id="ARBA00001946"/>
    </source>
</evidence>
<dbReference type="GeneID" id="98666506"/>
<dbReference type="Pfam" id="PF12627">
    <property type="entry name" value="PolyA_pol_RNAbd"/>
    <property type="match status" value="1"/>
</dbReference>
<proteinExistence type="inferred from homology"/>
<name>A0A1I3WBD9_9RHOB</name>
<dbReference type="Pfam" id="PF01743">
    <property type="entry name" value="PolyA_pol"/>
    <property type="match status" value="1"/>
</dbReference>
<dbReference type="RefSeq" id="WP_066608508.1">
    <property type="nucleotide sequence ID" value="NZ_FORY01000022.1"/>
</dbReference>
<evidence type="ECO:0000256" key="6">
    <source>
        <dbReference type="ARBA" id="ARBA00022741"/>
    </source>
</evidence>
<comment type="cofactor">
    <cofactor evidence="1">
        <name>Mg(2+)</name>
        <dbReference type="ChEBI" id="CHEBI:18420"/>
    </cofactor>
</comment>
<dbReference type="GO" id="GO:0046872">
    <property type="term" value="F:metal ion binding"/>
    <property type="evidence" value="ECO:0007669"/>
    <property type="project" value="UniProtKB-KW"/>
</dbReference>
<organism evidence="11 12">
    <name type="scientific">Celeribacter halophilus</name>
    <dbReference type="NCBI Taxonomy" id="576117"/>
    <lineage>
        <taxon>Bacteria</taxon>
        <taxon>Pseudomonadati</taxon>
        <taxon>Pseudomonadota</taxon>
        <taxon>Alphaproteobacteria</taxon>
        <taxon>Rhodobacterales</taxon>
        <taxon>Roseobacteraceae</taxon>
        <taxon>Celeribacter</taxon>
    </lineage>
</organism>
<dbReference type="GO" id="GO:0008033">
    <property type="term" value="P:tRNA processing"/>
    <property type="evidence" value="ECO:0007669"/>
    <property type="project" value="UniProtKB-KW"/>
</dbReference>
<evidence type="ECO:0000259" key="9">
    <source>
        <dbReference type="Pfam" id="PF01743"/>
    </source>
</evidence>
<comment type="similarity">
    <text evidence="8">Belongs to the tRNA nucleotidyltransferase/poly(A) polymerase family.</text>
</comment>
<keyword evidence="5" id="KW-0479">Metal-binding</keyword>
<keyword evidence="3" id="KW-0819">tRNA processing</keyword>
<evidence type="ECO:0000256" key="2">
    <source>
        <dbReference type="ARBA" id="ARBA00022679"/>
    </source>
</evidence>
<feature type="domain" description="tRNA nucleotidyltransferase/poly(A) polymerase RNA and SrmB- binding" evidence="10">
    <location>
        <begin position="184"/>
        <end position="238"/>
    </location>
</feature>
<dbReference type="EMBL" id="FORY01000022">
    <property type="protein sequence ID" value="SFK03761.1"/>
    <property type="molecule type" value="Genomic_DNA"/>
</dbReference>
<dbReference type="Gene3D" id="1.10.3090.10">
    <property type="entry name" value="cca-adding enzyme, domain 2"/>
    <property type="match status" value="1"/>
</dbReference>
<evidence type="ECO:0000256" key="5">
    <source>
        <dbReference type="ARBA" id="ARBA00022723"/>
    </source>
</evidence>
<reference evidence="11 12" key="1">
    <citation type="submission" date="2016-10" db="EMBL/GenBank/DDBJ databases">
        <authorList>
            <person name="de Groot N.N."/>
        </authorList>
    </citation>
    <scope>NUCLEOTIDE SEQUENCE [LARGE SCALE GENOMIC DNA]</scope>
    <source>
        <strain evidence="11 12">CGMCC 1.8891</strain>
    </source>
</reference>
<evidence type="ECO:0000256" key="4">
    <source>
        <dbReference type="ARBA" id="ARBA00022695"/>
    </source>
</evidence>
<evidence type="ECO:0000313" key="11">
    <source>
        <dbReference type="EMBL" id="SFK03761.1"/>
    </source>
</evidence>
<evidence type="ECO:0000256" key="7">
    <source>
        <dbReference type="ARBA" id="ARBA00022842"/>
    </source>
</evidence>
<dbReference type="InterPro" id="IPR002646">
    <property type="entry name" value="PolA_pol_head_dom"/>
</dbReference>
<dbReference type="GO" id="GO:0000049">
    <property type="term" value="F:tRNA binding"/>
    <property type="evidence" value="ECO:0007669"/>
    <property type="project" value="TreeGrafter"/>
</dbReference>
<sequence>MKVTSPWITAPAAQRVMSMFSDAEEEAYFVGGCVRNSLLNVAVSDLDVSTPVRPDRVMDLAKAQGSKAIPTGLEHGTVTVVVEGEAFEITTFRKDVETDGRRAVVAFADTLEDDARRRDFTMNALYARADGSIIDPLGGLADLEARRVRFIDDPDQRIREDYLRILRFFRFHAWYGDDEAGLDAEGLAACAQNVEGLSNLSKERIGAEMMKFLSAPAPDRAIAAMDHAGVLNALLPGASTKAFFLLTSFEKAVDPVVRLAALGAFDVVALLRLSKAQTRQYDMLRSYSAGAQTIREIAYREGEKTAWDVAALRAAFFEQPLPASLSDDIARATNAQFPVSAQDLMPDLSGAALGAMLRELEQTWIESGFALSHEDLMQRVRPNGPV</sequence>
<dbReference type="InterPro" id="IPR050264">
    <property type="entry name" value="Bact_CCA-adding_enz_type3_sf"/>
</dbReference>
<accession>A0A1I3WBD9</accession>
<keyword evidence="7" id="KW-0460">Magnesium</keyword>
<protein>
    <submittedName>
        <fullName evidence="11">Poly(A) polymerase</fullName>
    </submittedName>
</protein>
<evidence type="ECO:0000313" key="12">
    <source>
        <dbReference type="Proteomes" id="UP000183299"/>
    </source>
</evidence>
<keyword evidence="6" id="KW-0547">Nucleotide-binding</keyword>
<dbReference type="Proteomes" id="UP000183299">
    <property type="component" value="Unassembled WGS sequence"/>
</dbReference>
<dbReference type="AlphaFoldDB" id="A0A1I3WBD9"/>
<dbReference type="Gene3D" id="3.30.460.10">
    <property type="entry name" value="Beta Polymerase, domain 2"/>
    <property type="match status" value="1"/>
</dbReference>
<keyword evidence="8" id="KW-0694">RNA-binding</keyword>
<keyword evidence="4" id="KW-0548">Nucleotidyltransferase</keyword>
<dbReference type="GO" id="GO:0000166">
    <property type="term" value="F:nucleotide binding"/>
    <property type="evidence" value="ECO:0007669"/>
    <property type="project" value="UniProtKB-KW"/>
</dbReference>
<evidence type="ECO:0000259" key="10">
    <source>
        <dbReference type="Pfam" id="PF12627"/>
    </source>
</evidence>
<dbReference type="InterPro" id="IPR032828">
    <property type="entry name" value="PolyA_RNA-bd"/>
</dbReference>
<dbReference type="PANTHER" id="PTHR46173">
    <property type="entry name" value="CCA TRNA NUCLEOTIDYLTRANSFERASE 1, MITOCHONDRIAL"/>
    <property type="match status" value="1"/>
</dbReference>
<dbReference type="SUPFAM" id="SSF81891">
    <property type="entry name" value="Poly A polymerase C-terminal region-like"/>
    <property type="match status" value="1"/>
</dbReference>